<name>D3BL48_HETP5</name>
<dbReference type="GO" id="GO:0003779">
    <property type="term" value="F:actin binding"/>
    <property type="evidence" value="ECO:0007669"/>
    <property type="project" value="TreeGrafter"/>
</dbReference>
<dbReference type="SUPFAM" id="SSF57716">
    <property type="entry name" value="Glucocorticoid receptor-like (DNA-binding domain)"/>
    <property type="match status" value="3"/>
</dbReference>
<feature type="domain" description="LIM zinc-binding" evidence="5">
    <location>
        <begin position="104"/>
        <end position="162"/>
    </location>
</feature>
<reference evidence="6 7" key="1">
    <citation type="journal article" date="2011" name="Genome Res.">
        <title>Phylogeny-wide analysis of social amoeba genomes highlights ancient origins for complex intercellular communication.</title>
        <authorList>
            <person name="Heidel A.J."/>
            <person name="Lawal H.M."/>
            <person name="Felder M."/>
            <person name="Schilde C."/>
            <person name="Helps N.R."/>
            <person name="Tunggal B."/>
            <person name="Rivero F."/>
            <person name="John U."/>
            <person name="Schleicher M."/>
            <person name="Eichinger L."/>
            <person name="Platzer M."/>
            <person name="Noegel A.A."/>
            <person name="Schaap P."/>
            <person name="Gloeckner G."/>
        </authorList>
    </citation>
    <scope>NUCLEOTIDE SEQUENCE [LARGE SCALE GENOMIC DNA]</scope>
    <source>
        <strain evidence="7">ATCC 26659 / Pp 5 / PN500</strain>
    </source>
</reference>
<dbReference type="PROSITE" id="PS00478">
    <property type="entry name" value="LIM_DOMAIN_1"/>
    <property type="match status" value="2"/>
</dbReference>
<dbReference type="CDD" id="cd08368">
    <property type="entry name" value="LIM"/>
    <property type="match status" value="1"/>
</dbReference>
<evidence type="ECO:0000256" key="4">
    <source>
        <dbReference type="PROSITE-ProRule" id="PRU00125"/>
    </source>
</evidence>
<evidence type="ECO:0000256" key="1">
    <source>
        <dbReference type="ARBA" id="ARBA00022723"/>
    </source>
</evidence>
<organism evidence="6 7">
    <name type="scientific">Heterostelium pallidum (strain ATCC 26659 / Pp 5 / PN500)</name>
    <name type="common">Cellular slime mold</name>
    <name type="synonym">Polysphondylium pallidum</name>
    <dbReference type="NCBI Taxonomy" id="670386"/>
    <lineage>
        <taxon>Eukaryota</taxon>
        <taxon>Amoebozoa</taxon>
        <taxon>Evosea</taxon>
        <taxon>Eumycetozoa</taxon>
        <taxon>Dictyostelia</taxon>
        <taxon>Acytosteliales</taxon>
        <taxon>Acytosteliaceae</taxon>
        <taxon>Heterostelium</taxon>
    </lineage>
</organism>
<dbReference type="PROSITE" id="PS50023">
    <property type="entry name" value="LIM_DOMAIN_2"/>
    <property type="match status" value="2"/>
</dbReference>
<dbReference type="InterPro" id="IPR001781">
    <property type="entry name" value="Znf_LIM"/>
</dbReference>
<dbReference type="Pfam" id="PF00412">
    <property type="entry name" value="LIM"/>
    <property type="match status" value="2"/>
</dbReference>
<accession>D3BL48</accession>
<comment type="caution">
    <text evidence="6">The sequence shown here is derived from an EMBL/GenBank/DDBJ whole genome shotgun (WGS) entry which is preliminary data.</text>
</comment>
<protein>
    <recommendedName>
        <fullName evidence="5">LIM zinc-binding domain-containing protein</fullName>
    </recommendedName>
</protein>
<dbReference type="SMART" id="SM00132">
    <property type="entry name" value="LIM"/>
    <property type="match status" value="2"/>
</dbReference>
<evidence type="ECO:0000259" key="5">
    <source>
        <dbReference type="PROSITE" id="PS50023"/>
    </source>
</evidence>
<dbReference type="GO" id="GO:0030036">
    <property type="term" value="P:actin cytoskeleton organization"/>
    <property type="evidence" value="ECO:0007669"/>
    <property type="project" value="TreeGrafter"/>
</dbReference>
<keyword evidence="2 4" id="KW-0862">Zinc</keyword>
<evidence type="ECO:0000313" key="6">
    <source>
        <dbReference type="EMBL" id="EFA77782.1"/>
    </source>
</evidence>
<dbReference type="GO" id="GO:0046872">
    <property type="term" value="F:metal ion binding"/>
    <property type="evidence" value="ECO:0007669"/>
    <property type="project" value="UniProtKB-KW"/>
</dbReference>
<dbReference type="GeneID" id="31364755"/>
<feature type="domain" description="LIM zinc-binding" evidence="5">
    <location>
        <begin position="237"/>
        <end position="295"/>
    </location>
</feature>
<evidence type="ECO:0000256" key="2">
    <source>
        <dbReference type="ARBA" id="ARBA00022833"/>
    </source>
</evidence>
<keyword evidence="3 4" id="KW-0440">LIM domain</keyword>
<dbReference type="AlphaFoldDB" id="D3BL48"/>
<dbReference type="GO" id="GO:0031941">
    <property type="term" value="C:filamentous actin"/>
    <property type="evidence" value="ECO:0007669"/>
    <property type="project" value="TreeGrafter"/>
</dbReference>
<evidence type="ECO:0000313" key="7">
    <source>
        <dbReference type="Proteomes" id="UP000001396"/>
    </source>
</evidence>
<gene>
    <name evidence="6" type="ORF">PPL_09280</name>
</gene>
<keyword evidence="1 4" id="KW-0479">Metal-binding</keyword>
<dbReference type="PANTHER" id="PTHR24214:SF38">
    <property type="entry name" value="PDZ AND LIM DOMAIN PROTEIN ZASP-RELATED"/>
    <property type="match status" value="1"/>
</dbReference>
<dbReference type="InterPro" id="IPR050604">
    <property type="entry name" value="PDZ-LIM_domain"/>
</dbReference>
<dbReference type="GO" id="GO:0001725">
    <property type="term" value="C:stress fiber"/>
    <property type="evidence" value="ECO:0007669"/>
    <property type="project" value="TreeGrafter"/>
</dbReference>
<dbReference type="OMA" id="CYEQQYA"/>
<dbReference type="InParanoid" id="D3BL48"/>
<dbReference type="Proteomes" id="UP000001396">
    <property type="component" value="Unassembled WGS sequence"/>
</dbReference>
<proteinExistence type="predicted"/>
<dbReference type="STRING" id="670386.D3BL48"/>
<dbReference type="GO" id="GO:0051371">
    <property type="term" value="F:muscle alpha-actinin binding"/>
    <property type="evidence" value="ECO:0007669"/>
    <property type="project" value="TreeGrafter"/>
</dbReference>
<dbReference type="Gene3D" id="2.10.110.10">
    <property type="entry name" value="Cysteine Rich Protein"/>
    <property type="match status" value="3"/>
</dbReference>
<dbReference type="PANTHER" id="PTHR24214">
    <property type="entry name" value="PDZ AND LIM DOMAIN PROTEIN ZASP"/>
    <property type="match status" value="1"/>
</dbReference>
<sequence length="323" mass="35033">MARKEDISNRYISSALHGNIDNGLSRMLGDDKKIGSLHPQFCGECGQQCKIAYPDPKDSSIIYCREHYESLVAPICEGCNRGVVGEVTVVNGKNYHPACSNEDHTCGRCSKPVIGNSLVALNKHWHSKCFTCTQCGLQLGDTYIDRNGSPFCHRCNTELQKNGVVSTGGGAATTNANAKANQETLERNKVKTDLFDNVQKGKEACQWCRKIIGPVQAVQFNGGGSALCQNCGKTPSTICHDCKNPIESTYTVAQGNKYHPQCLVCRGCRKSLEKGYMESGGNIYCGVCGKTEATKTATNKTVLTGGRTKGFTIDPRSGKKTFH</sequence>
<dbReference type="RefSeq" id="XP_020429910.1">
    <property type="nucleotide sequence ID" value="XM_020580077.1"/>
</dbReference>
<dbReference type="EMBL" id="ADBJ01000039">
    <property type="protein sequence ID" value="EFA77782.1"/>
    <property type="molecule type" value="Genomic_DNA"/>
</dbReference>
<keyword evidence="7" id="KW-1185">Reference proteome</keyword>
<evidence type="ECO:0000256" key="3">
    <source>
        <dbReference type="ARBA" id="ARBA00023038"/>
    </source>
</evidence>
<dbReference type="GO" id="GO:0005912">
    <property type="term" value="C:adherens junction"/>
    <property type="evidence" value="ECO:0007669"/>
    <property type="project" value="TreeGrafter"/>
</dbReference>